<dbReference type="Proteomes" id="UP001642484">
    <property type="component" value="Unassembled WGS sequence"/>
</dbReference>
<evidence type="ECO:0000313" key="1">
    <source>
        <dbReference type="EMBL" id="CAK8993375.1"/>
    </source>
</evidence>
<gene>
    <name evidence="1" type="ORF">CCMP2556_LOCUS3218</name>
    <name evidence="2" type="ORF">CCMP2556_LOCUS3788</name>
</gene>
<keyword evidence="3" id="KW-1185">Reference proteome</keyword>
<protein>
    <submittedName>
        <fullName evidence="2">Uncharacterized protein</fullName>
    </submittedName>
</protein>
<reference evidence="2 3" key="1">
    <citation type="submission" date="2024-02" db="EMBL/GenBank/DDBJ databases">
        <authorList>
            <person name="Chen Y."/>
            <person name="Shah S."/>
            <person name="Dougan E. K."/>
            <person name="Thang M."/>
            <person name="Chan C."/>
        </authorList>
    </citation>
    <scope>NUCLEOTIDE SEQUENCE [LARGE SCALE GENOMIC DNA]</scope>
</reference>
<evidence type="ECO:0000313" key="2">
    <source>
        <dbReference type="EMBL" id="CAK8994776.1"/>
    </source>
</evidence>
<comment type="caution">
    <text evidence="2">The sequence shown here is derived from an EMBL/GenBank/DDBJ whole genome shotgun (WGS) entry which is preliminary data.</text>
</comment>
<name>A0ABP0HYU3_9DINO</name>
<evidence type="ECO:0000313" key="3">
    <source>
        <dbReference type="Proteomes" id="UP001642484"/>
    </source>
</evidence>
<proteinExistence type="predicted"/>
<dbReference type="EMBL" id="CAXAMN010001226">
    <property type="protein sequence ID" value="CAK8993375.1"/>
    <property type="molecule type" value="Genomic_DNA"/>
</dbReference>
<organism evidence="2 3">
    <name type="scientific">Durusdinium trenchii</name>
    <dbReference type="NCBI Taxonomy" id="1381693"/>
    <lineage>
        <taxon>Eukaryota</taxon>
        <taxon>Sar</taxon>
        <taxon>Alveolata</taxon>
        <taxon>Dinophyceae</taxon>
        <taxon>Suessiales</taxon>
        <taxon>Symbiodiniaceae</taxon>
        <taxon>Durusdinium</taxon>
    </lineage>
</organism>
<dbReference type="EMBL" id="CAXAMN010001503">
    <property type="protein sequence ID" value="CAK8994776.1"/>
    <property type="molecule type" value="Genomic_DNA"/>
</dbReference>
<sequence length="199" mass="21860">MDSASVILLQFAPLWLSHFCMRGRKKASFMVDASDIQEGWLQQNLEIYLEQALEEAHQHFIRPVGREEAEANTASTAFDLQASQAASHIPGSRVVIVTTGSVWDQKGQSHSTLNTHMESVDFLISEEAQQDMDLKSAFARGLESSQNAPPQSSDRAASPSCLVYCSITAKVSAKTTSSRLQTLSVECRWGTPGSDQKVR</sequence>
<accession>A0ABP0HYU3</accession>